<organism evidence="2 3">
    <name type="scientific">Microbacterium saperdae</name>
    <dbReference type="NCBI Taxonomy" id="69368"/>
    <lineage>
        <taxon>Bacteria</taxon>
        <taxon>Bacillati</taxon>
        <taxon>Actinomycetota</taxon>
        <taxon>Actinomycetes</taxon>
        <taxon>Micrococcales</taxon>
        <taxon>Microbacteriaceae</taxon>
        <taxon>Microbacterium</taxon>
    </lineage>
</organism>
<dbReference type="EMBL" id="VFOX01000002">
    <property type="protein sequence ID" value="TQL81553.1"/>
    <property type="molecule type" value="Genomic_DNA"/>
</dbReference>
<accession>A0A543B9Z4</accession>
<dbReference type="GO" id="GO:0016747">
    <property type="term" value="F:acyltransferase activity, transferring groups other than amino-acyl groups"/>
    <property type="evidence" value="ECO:0007669"/>
    <property type="project" value="InterPro"/>
</dbReference>
<dbReference type="OrthoDB" id="3190820at2"/>
<dbReference type="Proteomes" id="UP000317209">
    <property type="component" value="Unassembled WGS sequence"/>
</dbReference>
<gene>
    <name evidence="2" type="ORF">FB560_3025</name>
</gene>
<dbReference type="SUPFAM" id="SSF55729">
    <property type="entry name" value="Acyl-CoA N-acyltransferases (Nat)"/>
    <property type="match status" value="1"/>
</dbReference>
<proteinExistence type="predicted"/>
<evidence type="ECO:0000313" key="2">
    <source>
        <dbReference type="EMBL" id="TQL81553.1"/>
    </source>
</evidence>
<dbReference type="InterPro" id="IPR000182">
    <property type="entry name" value="GNAT_dom"/>
</dbReference>
<keyword evidence="3" id="KW-1185">Reference proteome</keyword>
<dbReference type="Gene3D" id="3.40.630.30">
    <property type="match status" value="1"/>
</dbReference>
<evidence type="ECO:0000313" key="3">
    <source>
        <dbReference type="Proteomes" id="UP000317209"/>
    </source>
</evidence>
<dbReference type="Pfam" id="PF13508">
    <property type="entry name" value="Acetyltransf_7"/>
    <property type="match status" value="1"/>
</dbReference>
<keyword evidence="2" id="KW-0012">Acyltransferase</keyword>
<dbReference type="InterPro" id="IPR016181">
    <property type="entry name" value="Acyl_CoA_acyltransferase"/>
</dbReference>
<dbReference type="PROSITE" id="PS51186">
    <property type="entry name" value="GNAT"/>
    <property type="match status" value="1"/>
</dbReference>
<feature type="domain" description="N-acetyltransferase" evidence="1">
    <location>
        <begin position="3"/>
        <end position="143"/>
    </location>
</feature>
<dbReference type="AlphaFoldDB" id="A0A543B9Z4"/>
<dbReference type="CDD" id="cd04301">
    <property type="entry name" value="NAT_SF"/>
    <property type="match status" value="1"/>
</dbReference>
<protein>
    <submittedName>
        <fullName evidence="2">L-amino acid N-acyltransferase YncA</fullName>
    </submittedName>
</protein>
<reference evidence="2 3" key="1">
    <citation type="submission" date="2019-06" db="EMBL/GenBank/DDBJ databases">
        <title>Sequencing the genomes of 1000 actinobacteria strains.</title>
        <authorList>
            <person name="Klenk H.-P."/>
        </authorList>
    </citation>
    <scope>NUCLEOTIDE SEQUENCE [LARGE SCALE GENOMIC DNA]</scope>
    <source>
        <strain evidence="2 3">DSM 20169</strain>
    </source>
</reference>
<sequence>MEWMLRPSTPEDAAWIAELRAVVLRDDLTRLGRYDEVRVRQRFLGSFRTATTQIIVVDGRDAGSIAVRPDEGVRWIEHFYLDPATQGRGVGGAVLARVLSDAGQQTFRLNVLQGSPALRLYRRAGFVVDSEDEVDIFLTRPAG</sequence>
<name>A0A543B9Z4_9MICO</name>
<keyword evidence="2" id="KW-0808">Transferase</keyword>
<evidence type="ECO:0000259" key="1">
    <source>
        <dbReference type="PROSITE" id="PS51186"/>
    </source>
</evidence>
<comment type="caution">
    <text evidence="2">The sequence shown here is derived from an EMBL/GenBank/DDBJ whole genome shotgun (WGS) entry which is preliminary data.</text>
</comment>